<accession>A0A0L0F8J6</accession>
<sequence>IYFWNTLARSGELRQQPHNAIRRIHAHACTHTAQRTAYCVAAVVCGAGCPGLIRHAQEDPHHECPVRNHFTTVWHTE</sequence>
<dbReference type="EMBL" id="KQ246178">
    <property type="protein sequence ID" value="KNC73037.1"/>
    <property type="molecule type" value="Genomic_DNA"/>
</dbReference>
<keyword evidence="2" id="KW-1185">Reference proteome</keyword>
<dbReference type="RefSeq" id="XP_014146939.1">
    <property type="nucleotide sequence ID" value="XM_014291464.1"/>
</dbReference>
<evidence type="ECO:0000313" key="1">
    <source>
        <dbReference type="EMBL" id="KNC73037.1"/>
    </source>
</evidence>
<protein>
    <submittedName>
        <fullName evidence="1">Uncharacterized protein</fullName>
    </submittedName>
</protein>
<dbReference type="AlphaFoldDB" id="A0A0L0F8J6"/>
<organism evidence="1 2">
    <name type="scientific">Sphaeroforma arctica JP610</name>
    <dbReference type="NCBI Taxonomy" id="667725"/>
    <lineage>
        <taxon>Eukaryota</taxon>
        <taxon>Ichthyosporea</taxon>
        <taxon>Ichthyophonida</taxon>
        <taxon>Sphaeroforma</taxon>
    </lineage>
</organism>
<evidence type="ECO:0000313" key="2">
    <source>
        <dbReference type="Proteomes" id="UP000054560"/>
    </source>
</evidence>
<feature type="non-terminal residue" evidence="1">
    <location>
        <position position="1"/>
    </location>
</feature>
<reference evidence="1 2" key="1">
    <citation type="submission" date="2011-02" db="EMBL/GenBank/DDBJ databases">
        <title>The Genome Sequence of Sphaeroforma arctica JP610.</title>
        <authorList>
            <consortium name="The Broad Institute Genome Sequencing Platform"/>
            <person name="Russ C."/>
            <person name="Cuomo C."/>
            <person name="Young S.K."/>
            <person name="Zeng Q."/>
            <person name="Gargeya S."/>
            <person name="Alvarado L."/>
            <person name="Berlin A."/>
            <person name="Chapman S.B."/>
            <person name="Chen Z."/>
            <person name="Freedman E."/>
            <person name="Gellesch M."/>
            <person name="Goldberg J."/>
            <person name="Griggs A."/>
            <person name="Gujja S."/>
            <person name="Heilman E."/>
            <person name="Heiman D."/>
            <person name="Howarth C."/>
            <person name="Mehta T."/>
            <person name="Neiman D."/>
            <person name="Pearson M."/>
            <person name="Roberts A."/>
            <person name="Saif S."/>
            <person name="Shea T."/>
            <person name="Shenoy N."/>
            <person name="Sisk P."/>
            <person name="Stolte C."/>
            <person name="Sykes S."/>
            <person name="White J."/>
            <person name="Yandava C."/>
            <person name="Burger G."/>
            <person name="Gray M.W."/>
            <person name="Holland P.W.H."/>
            <person name="King N."/>
            <person name="Lang F.B.F."/>
            <person name="Roger A.J."/>
            <person name="Ruiz-Trillo I."/>
            <person name="Haas B."/>
            <person name="Nusbaum C."/>
            <person name="Birren B."/>
        </authorList>
    </citation>
    <scope>NUCLEOTIDE SEQUENCE [LARGE SCALE GENOMIC DNA]</scope>
    <source>
        <strain evidence="1 2">JP610</strain>
    </source>
</reference>
<feature type="non-terminal residue" evidence="1">
    <location>
        <position position="77"/>
    </location>
</feature>
<proteinExistence type="predicted"/>
<dbReference type="GeneID" id="25914906"/>
<gene>
    <name evidence="1" type="ORF">SARC_14402</name>
</gene>
<name>A0A0L0F8J6_9EUKA</name>
<dbReference type="Proteomes" id="UP000054560">
    <property type="component" value="Unassembled WGS sequence"/>
</dbReference>